<feature type="compositionally biased region" description="Low complexity" evidence="1">
    <location>
        <begin position="1"/>
        <end position="16"/>
    </location>
</feature>
<accession>A0ABN9PKN2</accession>
<sequence length="221" mass="22376">MRAGRRAPSGARGAALPLPPLDPHAGPPAPGPQLICVIETRAPAFWLGRTACEMSPALSVPPGQCTEGELRGHVNRPIAAGATAHIREAHRGGGRGARAGPQGKPSSGGDERTHWLRGGGERRRKSRDCWGSGPQPAAWGTFGRVAWPRARGARGCGGRAHREAAGDGSDAAELLLLGNMAPCPSPWPSAACASPWPPAAPAVAAVAAVAVAAVAVRAVAA</sequence>
<evidence type="ECO:0000256" key="1">
    <source>
        <dbReference type="SAM" id="MobiDB-lite"/>
    </source>
</evidence>
<gene>
    <name evidence="2" type="ORF">PCOR1329_LOCUS3596</name>
</gene>
<feature type="non-terminal residue" evidence="2">
    <location>
        <position position="221"/>
    </location>
</feature>
<protein>
    <submittedName>
        <fullName evidence="2">Uncharacterized protein</fullName>
    </submittedName>
</protein>
<dbReference type="EMBL" id="CAUYUJ010000923">
    <property type="protein sequence ID" value="CAK0793220.1"/>
    <property type="molecule type" value="Genomic_DNA"/>
</dbReference>
<comment type="caution">
    <text evidence="2">The sequence shown here is derived from an EMBL/GenBank/DDBJ whole genome shotgun (WGS) entry which is preliminary data.</text>
</comment>
<evidence type="ECO:0000313" key="2">
    <source>
        <dbReference type="EMBL" id="CAK0793220.1"/>
    </source>
</evidence>
<evidence type="ECO:0000313" key="3">
    <source>
        <dbReference type="Proteomes" id="UP001189429"/>
    </source>
</evidence>
<proteinExistence type="predicted"/>
<dbReference type="Proteomes" id="UP001189429">
    <property type="component" value="Unassembled WGS sequence"/>
</dbReference>
<organism evidence="2 3">
    <name type="scientific">Prorocentrum cordatum</name>
    <dbReference type="NCBI Taxonomy" id="2364126"/>
    <lineage>
        <taxon>Eukaryota</taxon>
        <taxon>Sar</taxon>
        <taxon>Alveolata</taxon>
        <taxon>Dinophyceae</taxon>
        <taxon>Prorocentrales</taxon>
        <taxon>Prorocentraceae</taxon>
        <taxon>Prorocentrum</taxon>
    </lineage>
</organism>
<feature type="region of interest" description="Disordered" evidence="1">
    <location>
        <begin position="89"/>
        <end position="135"/>
    </location>
</feature>
<keyword evidence="3" id="KW-1185">Reference proteome</keyword>
<feature type="compositionally biased region" description="Pro residues" evidence="1">
    <location>
        <begin position="17"/>
        <end position="27"/>
    </location>
</feature>
<reference evidence="2" key="1">
    <citation type="submission" date="2023-10" db="EMBL/GenBank/DDBJ databases">
        <authorList>
            <person name="Chen Y."/>
            <person name="Shah S."/>
            <person name="Dougan E. K."/>
            <person name="Thang M."/>
            <person name="Chan C."/>
        </authorList>
    </citation>
    <scope>NUCLEOTIDE SEQUENCE [LARGE SCALE GENOMIC DNA]</scope>
</reference>
<feature type="region of interest" description="Disordered" evidence="1">
    <location>
        <begin position="1"/>
        <end position="27"/>
    </location>
</feature>
<name>A0ABN9PKN2_9DINO</name>